<dbReference type="InterPro" id="IPR053188">
    <property type="entry name" value="FkbM_Methyltransferase"/>
</dbReference>
<geneLocation type="plasmid" evidence="3 4">
    <name>p4</name>
</geneLocation>
<keyword evidence="5" id="KW-1185">Reference proteome</keyword>
<dbReference type="Pfam" id="PF05050">
    <property type="entry name" value="Methyltransf_21"/>
    <property type="match status" value="1"/>
</dbReference>
<name>A0A0P0EIM6_AZOBR</name>
<dbReference type="AlphaFoldDB" id="A0A0P0EIM6"/>
<dbReference type="PANTHER" id="PTHR36973:SF4">
    <property type="entry name" value="NODULATION PROTEIN"/>
    <property type="match status" value="1"/>
</dbReference>
<dbReference type="EMBL" id="CP032343">
    <property type="protein sequence ID" value="QCO13498.1"/>
    <property type="molecule type" value="Genomic_DNA"/>
</dbReference>
<dbReference type="Proteomes" id="UP001277471">
    <property type="component" value="Unassembled WGS sequence"/>
</dbReference>
<dbReference type="PANTHER" id="PTHR36973">
    <property type="entry name" value="SLL1456 PROTEIN-RELATED"/>
    <property type="match status" value="1"/>
</dbReference>
<dbReference type="SUPFAM" id="SSF53335">
    <property type="entry name" value="S-adenosyl-L-methionine-dependent methyltransferases"/>
    <property type="match status" value="1"/>
</dbReference>
<dbReference type="RefSeq" id="WP_035683019.1">
    <property type="nucleotide sequence ID" value="NZ_CP012917.1"/>
</dbReference>
<dbReference type="KEGG" id="abf:AMK58_25840"/>
<proteinExistence type="predicted"/>
<dbReference type="GO" id="GO:0032259">
    <property type="term" value="P:methylation"/>
    <property type="evidence" value="ECO:0007669"/>
    <property type="project" value="UniProtKB-KW"/>
</dbReference>
<evidence type="ECO:0000313" key="5">
    <source>
        <dbReference type="Proteomes" id="UP001277471"/>
    </source>
</evidence>
<organism evidence="3 4">
    <name type="scientific">Azospirillum brasilense</name>
    <dbReference type="NCBI Taxonomy" id="192"/>
    <lineage>
        <taxon>Bacteria</taxon>
        <taxon>Pseudomonadati</taxon>
        <taxon>Pseudomonadota</taxon>
        <taxon>Alphaproteobacteria</taxon>
        <taxon>Rhodospirillales</taxon>
        <taxon>Azospirillaceae</taxon>
        <taxon>Azospirillum</taxon>
    </lineage>
</organism>
<keyword evidence="3" id="KW-0808">Transferase</keyword>
<dbReference type="NCBIfam" id="TIGR01444">
    <property type="entry name" value="fkbM_fam"/>
    <property type="match status" value="1"/>
</dbReference>
<dbReference type="Gene3D" id="3.40.50.150">
    <property type="entry name" value="Vaccinia Virus protein VP39"/>
    <property type="match status" value="1"/>
</dbReference>
<feature type="domain" description="Methyltransferase FkbM" evidence="1">
    <location>
        <begin position="181"/>
        <end position="347"/>
    </location>
</feature>
<gene>
    <name evidence="3" type="ORF">D3868_31400</name>
    <name evidence="2" type="ORF">SIM66_05680</name>
</gene>
<reference evidence="3 4" key="1">
    <citation type="submission" date="2018-09" db="EMBL/GenBank/DDBJ databases">
        <title>Whole genome based analysis of evolution and adaptive divergence in Indian and Brazilian strains of Azospirillum brasilense.</title>
        <authorList>
            <person name="Singh C."/>
            <person name="Tripathi A.K."/>
        </authorList>
    </citation>
    <scope>NUCLEOTIDE SEQUENCE [LARGE SCALE GENOMIC DNA]</scope>
    <source>
        <strain evidence="3 4">MTCC4038</strain>
        <plasmid evidence="3 4">p4</plasmid>
    </source>
</reference>
<dbReference type="GeneID" id="56448766"/>
<evidence type="ECO:0000313" key="3">
    <source>
        <dbReference type="EMBL" id="QCO13498.1"/>
    </source>
</evidence>
<keyword evidence="3" id="KW-0489">Methyltransferase</keyword>
<dbReference type="InterPro" id="IPR006342">
    <property type="entry name" value="FkbM_mtfrase"/>
</dbReference>
<dbReference type="Proteomes" id="UP000298774">
    <property type="component" value="Plasmid p4"/>
</dbReference>
<sequence length="370" mass="40173">MQHETPPLPGLSLQKAFLPPEAALVAVGTGAGRWTDAAVSGRRCFALPSSPPGLDAWCGPVGPRHIDWLILDGCGDALALLDGASDLLRLRRIDFLQFDESEAGSQLVTLYARLQADGYSLFRFTDRNLEFRGTPPEDGRGGTHMAVAPRHWNRLFARSQGMFRYKDLFPRHGILPRGIIHVGAHEGEEHANYKEAGADRVLFIEADPATFATLQARFAGHGDVICLNAAVSDRAGRARFSRMSSRQSSSLLEPTGHLAVYPHITVDEVIEVETRTLPDLLASNGLTPEGFNVLAIDAQGSECRILNGCGDLLAGFDAVVTEVSYAELYEGSGLAADVDDILFAHGFDRVAEISSYHHSWGDALYVRRPG</sequence>
<keyword evidence="3" id="KW-0614">Plasmid</keyword>
<reference evidence="2 5" key="2">
    <citation type="submission" date="2023-11" db="EMBL/GenBank/DDBJ databases">
        <title>MicrobeMod: A computational toolkit for identifying prokaryotic methylation and restriction-modification with nanopore sequencing.</title>
        <authorList>
            <person name="Crits-Christoph A."/>
            <person name="Kang S.C."/>
            <person name="Lee H."/>
            <person name="Ostrov N."/>
        </authorList>
    </citation>
    <scope>NUCLEOTIDE SEQUENCE [LARGE SCALE GENOMIC DNA]</scope>
    <source>
        <strain evidence="2 5">ATCC 29145</strain>
    </source>
</reference>
<evidence type="ECO:0000313" key="4">
    <source>
        <dbReference type="Proteomes" id="UP000298774"/>
    </source>
</evidence>
<evidence type="ECO:0000313" key="2">
    <source>
        <dbReference type="EMBL" id="MDX5950684.1"/>
    </source>
</evidence>
<protein>
    <submittedName>
        <fullName evidence="3">FkbM family methyltransferase</fullName>
    </submittedName>
</protein>
<dbReference type="EMBL" id="JAWXYC010000002">
    <property type="protein sequence ID" value="MDX5950684.1"/>
    <property type="molecule type" value="Genomic_DNA"/>
</dbReference>
<accession>A0A0P0EIM6</accession>
<dbReference type="GO" id="GO:0008171">
    <property type="term" value="F:O-methyltransferase activity"/>
    <property type="evidence" value="ECO:0007669"/>
    <property type="project" value="TreeGrafter"/>
</dbReference>
<evidence type="ECO:0000259" key="1">
    <source>
        <dbReference type="Pfam" id="PF05050"/>
    </source>
</evidence>
<dbReference type="InterPro" id="IPR029063">
    <property type="entry name" value="SAM-dependent_MTases_sf"/>
</dbReference>